<reference evidence="4 5" key="1">
    <citation type="journal article" date="2022" name="bioRxiv">
        <title>Genomics of Preaxostyla Flagellates Illuminates Evolutionary Transitions and the Path Towards Mitochondrial Loss.</title>
        <authorList>
            <person name="Novak L.V.F."/>
            <person name="Treitli S.C."/>
            <person name="Pyrih J."/>
            <person name="Halakuc P."/>
            <person name="Pipaliya S.V."/>
            <person name="Vacek V."/>
            <person name="Brzon O."/>
            <person name="Soukal P."/>
            <person name="Eme L."/>
            <person name="Dacks J.B."/>
            <person name="Karnkowska A."/>
            <person name="Elias M."/>
            <person name="Hampl V."/>
        </authorList>
    </citation>
    <scope>NUCLEOTIDE SEQUENCE [LARGE SCALE GENOMIC DNA]</scope>
    <source>
        <strain evidence="4">NAU3</strain>
        <tissue evidence="4">Gut</tissue>
    </source>
</reference>
<dbReference type="Gene3D" id="3.60.21.10">
    <property type="match status" value="1"/>
</dbReference>
<feature type="compositionally biased region" description="Low complexity" evidence="1">
    <location>
        <begin position="913"/>
        <end position="932"/>
    </location>
</feature>
<feature type="region of interest" description="Disordered" evidence="1">
    <location>
        <begin position="847"/>
        <end position="867"/>
    </location>
</feature>
<accession>A0ABQ9XTN7</accession>
<dbReference type="Pfam" id="PF00149">
    <property type="entry name" value="Metallophos"/>
    <property type="match status" value="1"/>
</dbReference>
<keyword evidence="2" id="KW-1133">Transmembrane helix</keyword>
<name>A0ABQ9XTN7_9EUKA</name>
<dbReference type="InterPro" id="IPR029052">
    <property type="entry name" value="Metallo-depent_PP-like"/>
</dbReference>
<evidence type="ECO:0000259" key="3">
    <source>
        <dbReference type="Pfam" id="PF00149"/>
    </source>
</evidence>
<evidence type="ECO:0000313" key="4">
    <source>
        <dbReference type="EMBL" id="KAK2954837.1"/>
    </source>
</evidence>
<feature type="transmembrane region" description="Helical" evidence="2">
    <location>
        <begin position="783"/>
        <end position="804"/>
    </location>
</feature>
<feature type="transmembrane region" description="Helical" evidence="2">
    <location>
        <begin position="996"/>
        <end position="1015"/>
    </location>
</feature>
<dbReference type="EMBL" id="JARBJD010000073">
    <property type="protein sequence ID" value="KAK2954837.1"/>
    <property type="molecule type" value="Genomic_DNA"/>
</dbReference>
<feature type="domain" description="Calcineurin-like phosphoesterase" evidence="3">
    <location>
        <begin position="59"/>
        <end position="293"/>
    </location>
</feature>
<feature type="compositionally biased region" description="Pro residues" evidence="1">
    <location>
        <begin position="936"/>
        <end position="945"/>
    </location>
</feature>
<comment type="caution">
    <text evidence="4">The sequence shown here is derived from an EMBL/GenBank/DDBJ whole genome shotgun (WGS) entry which is preliminary data.</text>
</comment>
<dbReference type="SUPFAM" id="SSF56300">
    <property type="entry name" value="Metallo-dependent phosphatases"/>
    <property type="match status" value="1"/>
</dbReference>
<feature type="region of interest" description="Disordered" evidence="1">
    <location>
        <begin position="913"/>
        <end position="960"/>
    </location>
</feature>
<feature type="compositionally biased region" description="Polar residues" evidence="1">
    <location>
        <begin position="852"/>
        <end position="867"/>
    </location>
</feature>
<feature type="transmembrane region" description="Helical" evidence="2">
    <location>
        <begin position="1027"/>
        <end position="1047"/>
    </location>
</feature>
<dbReference type="PANTHER" id="PTHR14795:SF0">
    <property type="entry name" value="TRANSMEMBRANE PROTEIN 62"/>
    <property type="match status" value="1"/>
</dbReference>
<dbReference type="Proteomes" id="UP001281761">
    <property type="component" value="Unassembled WGS sequence"/>
</dbReference>
<proteinExistence type="predicted"/>
<keyword evidence="2" id="KW-0812">Transmembrane</keyword>
<keyword evidence="2" id="KW-0472">Membrane</keyword>
<evidence type="ECO:0000256" key="2">
    <source>
        <dbReference type="SAM" id="Phobius"/>
    </source>
</evidence>
<sequence>MGDSYQLIEEPFKGTPSCGVTILSSLFVNDVPQLDPLQNTRHLTSQEAVLGDQATGVGTFVQVTDMHMGDTYLDGEDWEFFISEIVDDLIKPGKVIVTGDLVHNMAANHQTTRLIDSEWADYFRPLSARGWDNCSFWVDQRGNHDSVGVVLPFGSEDRFVNHSSCGHLKSRVYTSTLTIPSDSLMKEEHAEEAHFDFLVIDDILEPSLTQPFGCFSGYPQSGVGQSGTQKMQTAIAAELEKLKEKKSGGVFLMTHTPTMYMNDPLRSDLIELLSTDDEKYPTIITLLNGHQHASFDRHFVNSERGTLGGSELNAVDFGSSRGFRLFTVDHGMVGRDEFRWAMSTDAETGERTSSPNTLVSVLNPPSSQQMTSRSGWSLVQNSTHLRVLIFSKERPHDAFVVILEGKVSDADSRVQNACADTSILQNSRSAREPSPNSLSDALPTATFFALQRATGSNPNHLPLFISPWNPNDFTAVEQYTLVVVVNTSNSSSQPVHVSTPRFFSVQGYTQLPFRPLSQFGANLNVAKITRCAVWAGETILLSVLVLSWMMPCFGCCLSRKRVGNESNQESSSTGSDRKKPSALATLYQNAISAINETVSNPTPLLSDEDFRSRADIARHCSPLLRFVSKWHLDRLAPFITNLLPLRIVVKMDRVRRKAEALRMMRRMRRAEKGGGREVWDGTESEEESMRQFQLLSSNPHTLSLSFPSHSFITRIIQTLVRLVYPYSHLPPLAHLCIVVACIVLHTQPIIVGKPPDPQLSVRVHFNRNEQGGVSHDAFDTGQALWTLFVFGYCVPLLFVCAHVWSGRGGRKGKDEGLQSAFLCVEQPVSLSASFSAMIAMSSESPLKLEPTLPQSHQPSTTVPSLTKSVDSLASSQIETPSLASSTSSNCPTLLSSVLSLVPPTVLSCSTLSTSHSSPPLTLDLSSPQSQTTGIHLPPPFPPPPTQHHSDRHSQTATRPKLTPKCGSWHVCFLTLLFGQNQLIPPHNTRSAAPAPILALCSILPIVVCGVNLIVLSPLGDGFVWSPIAIPAMIAAITFLFLSLCSLVHSKQGRCH</sequence>
<evidence type="ECO:0000256" key="1">
    <source>
        <dbReference type="SAM" id="MobiDB-lite"/>
    </source>
</evidence>
<dbReference type="PANTHER" id="PTHR14795">
    <property type="entry name" value="HELICASE RELATED"/>
    <property type="match status" value="1"/>
</dbReference>
<keyword evidence="5" id="KW-1185">Reference proteome</keyword>
<dbReference type="InterPro" id="IPR004843">
    <property type="entry name" value="Calcineurin-like_PHP"/>
</dbReference>
<protein>
    <recommendedName>
        <fullName evidence="3">Calcineurin-like phosphoesterase domain-containing protein</fullName>
    </recommendedName>
</protein>
<evidence type="ECO:0000313" key="5">
    <source>
        <dbReference type="Proteomes" id="UP001281761"/>
    </source>
</evidence>
<organism evidence="4 5">
    <name type="scientific">Blattamonas nauphoetae</name>
    <dbReference type="NCBI Taxonomy" id="2049346"/>
    <lineage>
        <taxon>Eukaryota</taxon>
        <taxon>Metamonada</taxon>
        <taxon>Preaxostyla</taxon>
        <taxon>Oxymonadida</taxon>
        <taxon>Blattamonas</taxon>
    </lineage>
</organism>
<gene>
    <name evidence="4" type="ORF">BLNAU_10167</name>
</gene>